<dbReference type="Proteomes" id="UP000035036">
    <property type="component" value="Plasmid pGSUB1"/>
</dbReference>
<dbReference type="HOGENOM" id="CLU_1228481_0_0_7"/>
<sequence>MNKTVWDNIKQATLSQPVPTEIYLPAGDSSKIVQFDGVLRVKKKPYIHFRLVGHDQILKEIKVGQIALINTDPIDGNFFSAAIIEHIAPGGVLLRLYDEKRGPLRVDAECPVEMTFFTIDQEKEDYEKHLQIRVGKTLNISKEGILVNSDLPMPVGITVVSKIFIDEHSTPIMVTSKVLRCEENISNSYHVALEPIYCSSQELEKIEHFCLVQKCRQLQSSEIEI</sequence>
<dbReference type="AlphaFoldDB" id="A0A0B5FL52"/>
<reference evidence="1 2" key="1">
    <citation type="journal article" date="2015" name="Genome Announc.">
        <title>Genomes of Geoalkalibacter ferrihydriticus Z-0531T and Geoalkalibacter subterraneus Red1T, Two Haloalkaliphilic Metal-Reducing Deltaproteobacteria.</title>
        <authorList>
            <person name="Badalamenti J.P."/>
            <person name="Krajmalnik-Brown R."/>
            <person name="Torres C.I."/>
            <person name="Bond D.R."/>
        </authorList>
    </citation>
    <scope>NUCLEOTIDE SEQUENCE [LARGE SCALE GENOMIC DNA]</scope>
    <source>
        <strain evidence="1 2">Red1</strain>
        <plasmid evidence="2">Plasmid pGSUB1</plasmid>
    </source>
</reference>
<dbReference type="EMBL" id="CP010312">
    <property type="protein sequence ID" value="AJF08118.1"/>
    <property type="molecule type" value="Genomic_DNA"/>
</dbReference>
<gene>
    <name evidence="1" type="ORF">GSUB_16540</name>
</gene>
<protein>
    <recommendedName>
        <fullName evidence="3">PilZ domain-containing protein</fullName>
    </recommendedName>
</protein>
<dbReference type="OrthoDB" id="5510068at2"/>
<name>A0A0B5FL52_9BACT</name>
<keyword evidence="2" id="KW-1185">Reference proteome</keyword>
<organism evidence="1 2">
    <name type="scientific">Geoalkalibacter subterraneus</name>
    <dbReference type="NCBI Taxonomy" id="483547"/>
    <lineage>
        <taxon>Bacteria</taxon>
        <taxon>Pseudomonadati</taxon>
        <taxon>Thermodesulfobacteriota</taxon>
        <taxon>Desulfuromonadia</taxon>
        <taxon>Desulfuromonadales</taxon>
        <taxon>Geoalkalibacteraceae</taxon>
        <taxon>Geoalkalibacter</taxon>
    </lineage>
</organism>
<evidence type="ECO:0000313" key="2">
    <source>
        <dbReference type="Proteomes" id="UP000035036"/>
    </source>
</evidence>
<dbReference type="RefSeq" id="WP_040202745.1">
    <property type="nucleotide sequence ID" value="NZ_CP010312.1"/>
</dbReference>
<dbReference type="KEGG" id="gsb:GSUB_16540"/>
<evidence type="ECO:0000313" key="1">
    <source>
        <dbReference type="EMBL" id="AJF08118.1"/>
    </source>
</evidence>
<evidence type="ECO:0008006" key="3">
    <source>
        <dbReference type="Google" id="ProtNLM"/>
    </source>
</evidence>
<keyword evidence="1" id="KW-0614">Plasmid</keyword>
<geneLocation type="plasmid" evidence="1 2">
    <name>pGSUB1</name>
</geneLocation>
<accession>A0A0B5FL52</accession>
<proteinExistence type="predicted"/>